<organism evidence="5 6">
    <name type="scientific">Candidatus Kirkpatrickella diaphorinae</name>
    <dbReference type="NCBI Taxonomy" id="2984322"/>
    <lineage>
        <taxon>Bacteria</taxon>
        <taxon>Pseudomonadati</taxon>
        <taxon>Pseudomonadota</taxon>
        <taxon>Alphaproteobacteria</taxon>
        <taxon>Acetobacterales</taxon>
        <taxon>Acetobacteraceae</taxon>
        <taxon>Candidatus Kirkpatrickella</taxon>
    </lineage>
</organism>
<dbReference type="Pfam" id="PF07969">
    <property type="entry name" value="Amidohydro_3"/>
    <property type="match status" value="1"/>
</dbReference>
<dbReference type="SUPFAM" id="SSF51556">
    <property type="entry name" value="Metallo-dependent hydrolases"/>
    <property type="match status" value="1"/>
</dbReference>
<dbReference type="InterPro" id="IPR004722">
    <property type="entry name" value="DHOase"/>
</dbReference>
<dbReference type="PANTHER" id="PTHR43668">
    <property type="entry name" value="ALLANTOINASE"/>
    <property type="match status" value="1"/>
</dbReference>
<keyword evidence="1" id="KW-0862">Zinc</keyword>
<evidence type="ECO:0000256" key="1">
    <source>
        <dbReference type="ARBA" id="ARBA00022833"/>
    </source>
</evidence>
<dbReference type="PANTHER" id="PTHR43668:SF2">
    <property type="entry name" value="ALLANTOINASE"/>
    <property type="match status" value="1"/>
</dbReference>
<dbReference type="Proteomes" id="UP001163831">
    <property type="component" value="Chromosome"/>
</dbReference>
<gene>
    <name evidence="5" type="ORF">N5W20_08725</name>
</gene>
<name>A0ABY6GI20_9PROT</name>
<protein>
    <submittedName>
        <fullName evidence="5">Dihydroorotase</fullName>
    </submittedName>
</protein>
<dbReference type="Pfam" id="PF12890">
    <property type="entry name" value="DHOase"/>
    <property type="match status" value="1"/>
</dbReference>
<feature type="domain" description="Dihydroorotase catalytic" evidence="4">
    <location>
        <begin position="55"/>
        <end position="241"/>
    </location>
</feature>
<dbReference type="Gene3D" id="3.20.20.140">
    <property type="entry name" value="Metal-dependent hydrolases"/>
    <property type="match status" value="1"/>
</dbReference>
<reference evidence="5" key="1">
    <citation type="submission" date="2022-10" db="EMBL/GenBank/DDBJ databases">
        <title>Candidatus Kirkpatrella diaphorinas gen. nov., sp. nov., an uncultured endosymbiont identified in a population of Diaphorina citri from Hawaii.</title>
        <authorList>
            <person name="Henry E.M."/>
            <person name="Carlson C.R."/>
            <person name="Kuo Y.-W."/>
        </authorList>
    </citation>
    <scope>NUCLEOTIDE SEQUENCE</scope>
    <source>
        <strain evidence="5">CADCRV1</strain>
    </source>
</reference>
<accession>A0ABY6GI20</accession>
<dbReference type="NCBIfam" id="TIGR00857">
    <property type="entry name" value="pyrC_multi"/>
    <property type="match status" value="1"/>
</dbReference>
<dbReference type="InterPro" id="IPR050138">
    <property type="entry name" value="DHOase/Allantoinase_Hydrolase"/>
</dbReference>
<evidence type="ECO:0000259" key="4">
    <source>
        <dbReference type="Pfam" id="PF12890"/>
    </source>
</evidence>
<dbReference type="InterPro" id="IPR013108">
    <property type="entry name" value="Amidohydro_3"/>
</dbReference>
<dbReference type="SUPFAM" id="SSF51338">
    <property type="entry name" value="Composite domain of metallo-dependent hydrolases"/>
    <property type="match status" value="1"/>
</dbReference>
<keyword evidence="6" id="KW-1185">Reference proteome</keyword>
<dbReference type="InterPro" id="IPR032466">
    <property type="entry name" value="Metal_Hydrolase"/>
</dbReference>
<dbReference type="RefSeq" id="WP_319806751.1">
    <property type="nucleotide sequence ID" value="NZ_CP107052.1"/>
</dbReference>
<keyword evidence="2" id="KW-0665">Pyrimidine biosynthesis</keyword>
<evidence type="ECO:0000256" key="2">
    <source>
        <dbReference type="ARBA" id="ARBA00022975"/>
    </source>
</evidence>
<evidence type="ECO:0000313" key="6">
    <source>
        <dbReference type="Proteomes" id="UP001163831"/>
    </source>
</evidence>
<dbReference type="Gene3D" id="2.30.40.10">
    <property type="entry name" value="Urease, subunit C, domain 1"/>
    <property type="match status" value="1"/>
</dbReference>
<evidence type="ECO:0000313" key="5">
    <source>
        <dbReference type="EMBL" id="UYH51157.1"/>
    </source>
</evidence>
<proteinExistence type="predicted"/>
<dbReference type="InterPro" id="IPR024403">
    <property type="entry name" value="DHOase_cat"/>
</dbReference>
<dbReference type="EMBL" id="CP107052">
    <property type="protein sequence ID" value="UYH51157.1"/>
    <property type="molecule type" value="Genomic_DNA"/>
</dbReference>
<sequence length="433" mass="45375">MNTLIFENVSILDPEAKKPAPGRLIVKDGLIAGQLPPGTEDAPEDAVHIDGGGAALCPGLIDLRASTGEPGAEYRETFTASLDAAAAGGVTTMALLPNTRPAIDEPALVRLLKARGDEDGRVTILPYGALTHGCLGQDMAELGLLSEAGAIAFTDGPHAIADTKRMRQCLAYAKGIDALVMQHPEDPSLARGGCATASERATRLGLPQIPPAAEAILMARDIRLAEMTGARLHFAHVSTAEGLELIRGARKRGLPITCDAAPPYFYLDEREIEGFRTYAKLSPPLRETSDRDAVRAALADGTIDAIASDHTPCDADDKRLPFAQARAGGTGLITLLPITLSEVAAGRLDLLQAIRLLTSSPARLLGVAGGTLRKGRPADLCLFDPKARWTITAGALAGGAQNTPFDGRDVTGKVIGTWKNGRQTFGEGLGHDA</sequence>
<dbReference type="CDD" id="cd01317">
    <property type="entry name" value="DHOase_IIa"/>
    <property type="match status" value="1"/>
</dbReference>
<evidence type="ECO:0000259" key="3">
    <source>
        <dbReference type="Pfam" id="PF07969"/>
    </source>
</evidence>
<feature type="domain" description="Amidohydrolase 3" evidence="3">
    <location>
        <begin position="284"/>
        <end position="424"/>
    </location>
</feature>
<dbReference type="InterPro" id="IPR011059">
    <property type="entry name" value="Metal-dep_hydrolase_composite"/>
</dbReference>